<dbReference type="AlphaFoldDB" id="H5Y572"/>
<dbReference type="NCBIfam" id="TIGR01641">
    <property type="entry name" value="phageSPP1_gp7"/>
    <property type="match status" value="1"/>
</dbReference>
<evidence type="ECO:0000259" key="1">
    <source>
        <dbReference type="Pfam" id="PF04233"/>
    </source>
</evidence>
<reference evidence="2 3" key="1">
    <citation type="submission" date="2011-11" db="EMBL/GenBank/DDBJ databases">
        <title>The Noncontiguous Finished genome of Desulfosporosinus youngiae DSM 17734.</title>
        <authorList>
            <consortium name="US DOE Joint Genome Institute (JGI-PGF)"/>
            <person name="Lucas S."/>
            <person name="Han J."/>
            <person name="Lapidus A."/>
            <person name="Cheng J.-F."/>
            <person name="Goodwin L."/>
            <person name="Pitluck S."/>
            <person name="Peters L."/>
            <person name="Ovchinnikova G."/>
            <person name="Lu M."/>
            <person name="Land M.L."/>
            <person name="Hauser L."/>
            <person name="Pester M."/>
            <person name="Spring S."/>
            <person name="Ollivier B."/>
            <person name="Rattei T."/>
            <person name="Klenk H.-P."/>
            <person name="Wagner M."/>
            <person name="Loy A."/>
            <person name="Woyke T.J."/>
        </authorList>
    </citation>
    <scope>NUCLEOTIDE SEQUENCE [LARGE SCALE GENOMIC DNA]</scope>
    <source>
        <strain evidence="2 3">DSM 17734</strain>
    </source>
</reference>
<gene>
    <name evidence="2" type="ORF">DesyoDRAFT_3142</name>
</gene>
<dbReference type="eggNOG" id="COG2369">
    <property type="taxonomic scope" value="Bacteria"/>
</dbReference>
<organism evidence="2 3">
    <name type="scientific">Desulfosporosinus youngiae DSM 17734</name>
    <dbReference type="NCBI Taxonomy" id="768710"/>
    <lineage>
        <taxon>Bacteria</taxon>
        <taxon>Bacillati</taxon>
        <taxon>Bacillota</taxon>
        <taxon>Clostridia</taxon>
        <taxon>Eubacteriales</taxon>
        <taxon>Desulfitobacteriaceae</taxon>
        <taxon>Desulfosporosinus</taxon>
    </lineage>
</organism>
<dbReference type="STRING" id="768710.DesyoDRAFT_3142"/>
<name>H5Y572_9FIRM</name>
<sequence>MNDLQQSILDIRQSAENKANKDIKPILQAYKRSLNEIRTEIAKLYTKYAVDGTLQISKKDRYTFLKRLEKQLIEQAKAIGNIDLEHTTKILNEIYQDSYYQTAFAIESGVEVAIDFALLNSEMVETVVTASFEGATYSSRIWKNKELLVKSLRRQIENGIIQGHSIDKMSKVIKDQFGAGAYQSKRLINTEMARVVSQAQDQIYKDSSVVQKVMYDATLDNKTSDICRDLDGKTFDANSNYPKPPQHPNCRSAIIPMVDGWRPKTKRDNITKEIVPYQTYSEWQKKRGYK</sequence>
<dbReference type="HOGENOM" id="CLU_017434_2_0_9"/>
<evidence type="ECO:0000313" key="3">
    <source>
        <dbReference type="Proteomes" id="UP000005104"/>
    </source>
</evidence>
<feature type="domain" description="Phage head morphogenesis" evidence="1">
    <location>
        <begin position="152"/>
        <end position="254"/>
    </location>
</feature>
<proteinExistence type="predicted"/>
<dbReference type="InterPro" id="IPR006528">
    <property type="entry name" value="Phage_head_morphogenesis_dom"/>
</dbReference>
<evidence type="ECO:0000313" key="2">
    <source>
        <dbReference type="EMBL" id="EHQ90176.1"/>
    </source>
</evidence>
<dbReference type="EMBL" id="CM001441">
    <property type="protein sequence ID" value="EHQ90176.1"/>
    <property type="molecule type" value="Genomic_DNA"/>
</dbReference>
<dbReference type="Proteomes" id="UP000005104">
    <property type="component" value="Chromosome"/>
</dbReference>
<dbReference type="Pfam" id="PF04233">
    <property type="entry name" value="Phage_Mu_F"/>
    <property type="match status" value="1"/>
</dbReference>
<protein>
    <submittedName>
        <fullName evidence="2">Phage putative head morphogenesis protein, SPP1 gp7 family</fullName>
    </submittedName>
</protein>
<keyword evidence="3" id="KW-1185">Reference proteome</keyword>
<accession>H5Y572</accession>